<sequence>RHLADIIVSGRAARAFGAAMADGSMHAALGLAEAEPRKRRGPMSKKDKLRIRNRNRMFLRHWDEAGRGERQLDNDGKAFLERYASATTRQ</sequence>
<accession>A0ABN9QI47</accession>
<evidence type="ECO:0000313" key="1">
    <source>
        <dbReference type="EMBL" id="CAK0804566.1"/>
    </source>
</evidence>
<evidence type="ECO:0000313" key="2">
    <source>
        <dbReference type="Proteomes" id="UP001189429"/>
    </source>
</evidence>
<evidence type="ECO:0008006" key="3">
    <source>
        <dbReference type="Google" id="ProtNLM"/>
    </source>
</evidence>
<dbReference type="EMBL" id="CAUYUJ010003263">
    <property type="protein sequence ID" value="CAK0804566.1"/>
    <property type="molecule type" value="Genomic_DNA"/>
</dbReference>
<feature type="non-terminal residue" evidence="1">
    <location>
        <position position="1"/>
    </location>
</feature>
<gene>
    <name evidence="1" type="ORF">PCOR1329_LOCUS11324</name>
</gene>
<protein>
    <recommendedName>
        <fullName evidence="3">DUF4102 domain-containing protein</fullName>
    </recommendedName>
</protein>
<comment type="caution">
    <text evidence="1">The sequence shown here is derived from an EMBL/GenBank/DDBJ whole genome shotgun (WGS) entry which is preliminary data.</text>
</comment>
<organism evidence="1 2">
    <name type="scientific">Prorocentrum cordatum</name>
    <dbReference type="NCBI Taxonomy" id="2364126"/>
    <lineage>
        <taxon>Eukaryota</taxon>
        <taxon>Sar</taxon>
        <taxon>Alveolata</taxon>
        <taxon>Dinophyceae</taxon>
        <taxon>Prorocentrales</taxon>
        <taxon>Prorocentraceae</taxon>
        <taxon>Prorocentrum</taxon>
    </lineage>
</organism>
<proteinExistence type="predicted"/>
<feature type="non-terminal residue" evidence="1">
    <location>
        <position position="90"/>
    </location>
</feature>
<name>A0ABN9QI47_9DINO</name>
<reference evidence="1" key="1">
    <citation type="submission" date="2023-10" db="EMBL/GenBank/DDBJ databases">
        <authorList>
            <person name="Chen Y."/>
            <person name="Shah S."/>
            <person name="Dougan E. K."/>
            <person name="Thang M."/>
            <person name="Chan C."/>
        </authorList>
    </citation>
    <scope>NUCLEOTIDE SEQUENCE [LARGE SCALE GENOMIC DNA]</scope>
</reference>
<keyword evidence="2" id="KW-1185">Reference proteome</keyword>
<dbReference type="Proteomes" id="UP001189429">
    <property type="component" value="Unassembled WGS sequence"/>
</dbReference>